<dbReference type="AlphaFoldDB" id="A0A9N9GSF1"/>
<protein>
    <submittedName>
        <fullName evidence="1">8386_t:CDS:1</fullName>
    </submittedName>
</protein>
<proteinExistence type="predicted"/>
<comment type="caution">
    <text evidence="1">The sequence shown here is derived from an EMBL/GenBank/DDBJ whole genome shotgun (WGS) entry which is preliminary data.</text>
</comment>
<evidence type="ECO:0000313" key="2">
    <source>
        <dbReference type="Proteomes" id="UP000789405"/>
    </source>
</evidence>
<sequence length="528" mass="61994">QRPTIIEVLKPLENLSDKKIDNFIINPIIVYGKPTIVGIPSNVKIKIFSFVTFPLNLILSCKGWYEISKDSKCKAEWLLKQFDRAHSLFHVIRLGPPFVNVCVVQEILKRGGLISRYFIQKLLLHYGKPRTEHNMENIRTKRNAVPWAIDTPLPVYTYILNDATNKYIYSEPWDSNNDMELFISLSGGQDILHTEETLIKNLELIKELISKLKFVPFPQRPNHKQPYDRNLDKYSSEDGYGNYREGAFLLLFPSESSDYVMPNEKKIIEKLQELLDLGFKLTNVTIIEILRFFGSKLSIIEKSPWKPERATTAVVLNFLYENIKNDAIFVFKSAMKYYTDERKEKRILNYKPLSFSLVYHNWVLGKFSEDSEIADILFEDILRARISIEQNQNSEISSNIHNEICNLYKVYCNSKNFFRVSHLKLFIQVNHSDILGPLFEYYLADLFNIKMPMKIINGENNYYKPKKRKRIKRNDREEWFNEIKNIYETILKNGNNAEITPVFKNFIEKIYCKLEDANSPSQKKNKSL</sequence>
<keyword evidence="2" id="KW-1185">Reference proteome</keyword>
<dbReference type="Proteomes" id="UP000789405">
    <property type="component" value="Unassembled WGS sequence"/>
</dbReference>
<accession>A0A9N9GSF1</accession>
<dbReference type="OrthoDB" id="270318at2759"/>
<feature type="non-terminal residue" evidence="1">
    <location>
        <position position="528"/>
    </location>
</feature>
<name>A0A9N9GSF1_9GLOM</name>
<gene>
    <name evidence="1" type="ORF">DERYTH_LOCUS8731</name>
</gene>
<evidence type="ECO:0000313" key="1">
    <source>
        <dbReference type="EMBL" id="CAG8622830.1"/>
    </source>
</evidence>
<dbReference type="EMBL" id="CAJVPY010004560">
    <property type="protein sequence ID" value="CAG8622830.1"/>
    <property type="molecule type" value="Genomic_DNA"/>
</dbReference>
<organism evidence="1 2">
    <name type="scientific">Dentiscutata erythropus</name>
    <dbReference type="NCBI Taxonomy" id="1348616"/>
    <lineage>
        <taxon>Eukaryota</taxon>
        <taxon>Fungi</taxon>
        <taxon>Fungi incertae sedis</taxon>
        <taxon>Mucoromycota</taxon>
        <taxon>Glomeromycotina</taxon>
        <taxon>Glomeromycetes</taxon>
        <taxon>Diversisporales</taxon>
        <taxon>Gigasporaceae</taxon>
        <taxon>Dentiscutata</taxon>
    </lineage>
</organism>
<reference evidence="1" key="1">
    <citation type="submission" date="2021-06" db="EMBL/GenBank/DDBJ databases">
        <authorList>
            <person name="Kallberg Y."/>
            <person name="Tangrot J."/>
            <person name="Rosling A."/>
        </authorList>
    </citation>
    <scope>NUCLEOTIDE SEQUENCE</scope>
    <source>
        <strain evidence="1">MA453B</strain>
    </source>
</reference>